<dbReference type="GO" id="GO:0008033">
    <property type="term" value="P:tRNA processing"/>
    <property type="evidence" value="ECO:0007669"/>
    <property type="project" value="UniProtKB-KW"/>
</dbReference>
<dbReference type="STRING" id="742152.A0A2H3J4M5"/>
<dbReference type="GO" id="GO:0005655">
    <property type="term" value="C:nucleolar ribonuclease P complex"/>
    <property type="evidence" value="ECO:0007669"/>
    <property type="project" value="TreeGrafter"/>
</dbReference>
<keyword evidence="3" id="KW-0819">tRNA processing</keyword>
<gene>
    <name evidence="5" type="ORF">WOLCODRAFT_128144</name>
</gene>
<comment type="similarity">
    <text evidence="2">Belongs to the eukaryotic/archaeal RNase P protein component 3 family.</text>
</comment>
<evidence type="ECO:0000256" key="3">
    <source>
        <dbReference type="ARBA" id="ARBA00022694"/>
    </source>
</evidence>
<keyword evidence="6" id="KW-1185">Reference proteome</keyword>
<dbReference type="GO" id="GO:0003723">
    <property type="term" value="F:RNA binding"/>
    <property type="evidence" value="ECO:0007669"/>
    <property type="project" value="TreeGrafter"/>
</dbReference>
<proteinExistence type="inferred from homology"/>
<dbReference type="OMA" id="ACLTHSL"/>
<dbReference type="Pfam" id="PF01876">
    <property type="entry name" value="RNase_P_p30"/>
    <property type="match status" value="1"/>
</dbReference>
<dbReference type="SUPFAM" id="SSF89550">
    <property type="entry name" value="PHP domain-like"/>
    <property type="match status" value="1"/>
</dbReference>
<feature type="region of interest" description="Disordered" evidence="4">
    <location>
        <begin position="375"/>
        <end position="438"/>
    </location>
</feature>
<dbReference type="InterPro" id="IPR016195">
    <property type="entry name" value="Pol/histidinol_Pase-like"/>
</dbReference>
<feature type="compositionally biased region" description="Polar residues" evidence="4">
    <location>
        <begin position="307"/>
        <end position="330"/>
    </location>
</feature>
<dbReference type="Proteomes" id="UP000218811">
    <property type="component" value="Unassembled WGS sequence"/>
</dbReference>
<evidence type="ECO:0000313" key="6">
    <source>
        <dbReference type="Proteomes" id="UP000218811"/>
    </source>
</evidence>
<reference evidence="5 6" key="1">
    <citation type="journal article" date="2012" name="Science">
        <title>The Paleozoic origin of enzymatic lignin decomposition reconstructed from 31 fungal genomes.</title>
        <authorList>
            <person name="Floudas D."/>
            <person name="Binder M."/>
            <person name="Riley R."/>
            <person name="Barry K."/>
            <person name="Blanchette R.A."/>
            <person name="Henrissat B."/>
            <person name="Martinez A.T."/>
            <person name="Otillar R."/>
            <person name="Spatafora J.W."/>
            <person name="Yadav J.S."/>
            <person name="Aerts A."/>
            <person name="Benoit I."/>
            <person name="Boyd A."/>
            <person name="Carlson A."/>
            <person name="Copeland A."/>
            <person name="Coutinho P.M."/>
            <person name="de Vries R.P."/>
            <person name="Ferreira P."/>
            <person name="Findley K."/>
            <person name="Foster B."/>
            <person name="Gaskell J."/>
            <person name="Glotzer D."/>
            <person name="Gorecki P."/>
            <person name="Heitman J."/>
            <person name="Hesse C."/>
            <person name="Hori C."/>
            <person name="Igarashi K."/>
            <person name="Jurgens J.A."/>
            <person name="Kallen N."/>
            <person name="Kersten P."/>
            <person name="Kohler A."/>
            <person name="Kuees U."/>
            <person name="Kumar T.K.A."/>
            <person name="Kuo A."/>
            <person name="LaButti K."/>
            <person name="Larrondo L.F."/>
            <person name="Lindquist E."/>
            <person name="Ling A."/>
            <person name="Lombard V."/>
            <person name="Lucas S."/>
            <person name="Lundell T."/>
            <person name="Martin R."/>
            <person name="McLaughlin D.J."/>
            <person name="Morgenstern I."/>
            <person name="Morin E."/>
            <person name="Murat C."/>
            <person name="Nagy L.G."/>
            <person name="Nolan M."/>
            <person name="Ohm R.A."/>
            <person name="Patyshakuliyeva A."/>
            <person name="Rokas A."/>
            <person name="Ruiz-Duenas F.J."/>
            <person name="Sabat G."/>
            <person name="Salamov A."/>
            <person name="Samejima M."/>
            <person name="Schmutz J."/>
            <person name="Slot J.C."/>
            <person name="St John F."/>
            <person name="Stenlid J."/>
            <person name="Sun H."/>
            <person name="Sun S."/>
            <person name="Syed K."/>
            <person name="Tsang A."/>
            <person name="Wiebenga A."/>
            <person name="Young D."/>
            <person name="Pisabarro A."/>
            <person name="Eastwood D.C."/>
            <person name="Martin F."/>
            <person name="Cullen D."/>
            <person name="Grigoriev I.V."/>
            <person name="Hibbett D.S."/>
        </authorList>
    </citation>
    <scope>NUCLEOTIDE SEQUENCE [LARGE SCALE GENOMIC DNA]</scope>
    <source>
        <strain evidence="5 6">MD-104</strain>
    </source>
</reference>
<sequence length="438" mass="46709">MFIDLNVPVPAVTVRQANGQSQSKKGKEKQPQASATGVRVFTPTQISAIENRIDLLEHLGYTVIAFNHVVQRKIDPKTHVNVLVPLLAQLRKRTGILMLKRLTIVLDEESEKGFGLTNQNAQLVSLYDLIALLPTTLTTFSLTCLTHTLPSPLTAHIIALPLTLPRLPFHLKHTLVRTALKNGAVFEIYYAGALGTESDWSGAGEGGTSAKRNWWAAAREVVRVTKGKGILVSGGVMSDADLRTPRDVGNLITMLGLSQDVAHSAATKLPQSLIVRAQTRKTYRAVFSEPKVVIPESVTPAAEPPHQASNNASETRQSLNAPGGTHSITPDSAEASSAQDQSESSGGADTSKSSSILEIAKLSNIAEAIDAPDATQALPQLNGEPSGTTKETKKRSRGEMAGDNATPKAGTAASAGSGEKDDMTRKRKRKRTKESAAS</sequence>
<dbReference type="PANTHER" id="PTHR13031:SF0">
    <property type="entry name" value="RIBONUCLEASE P PROTEIN SUBUNIT P30"/>
    <property type="match status" value="1"/>
</dbReference>
<feature type="region of interest" description="Disordered" evidence="4">
    <location>
        <begin position="297"/>
        <end position="353"/>
    </location>
</feature>
<accession>A0A2H3J4M5</accession>
<evidence type="ECO:0000256" key="4">
    <source>
        <dbReference type="SAM" id="MobiDB-lite"/>
    </source>
</evidence>
<dbReference type="Gene3D" id="3.20.20.140">
    <property type="entry name" value="Metal-dependent hydrolases"/>
    <property type="match status" value="1"/>
</dbReference>
<evidence type="ECO:0000313" key="5">
    <source>
        <dbReference type="EMBL" id="PCH37146.1"/>
    </source>
</evidence>
<evidence type="ECO:0000256" key="2">
    <source>
        <dbReference type="ARBA" id="ARBA00007331"/>
    </source>
</evidence>
<dbReference type="EMBL" id="KB467909">
    <property type="protein sequence ID" value="PCH37146.1"/>
    <property type="molecule type" value="Genomic_DNA"/>
</dbReference>
<name>A0A2H3J4M5_WOLCO</name>
<protein>
    <submittedName>
        <fullName evidence="5">PHP domain-like protein</fullName>
    </submittedName>
</protein>
<feature type="compositionally biased region" description="Polar residues" evidence="4">
    <location>
        <begin position="377"/>
        <end position="389"/>
    </location>
</feature>
<feature type="compositionally biased region" description="Low complexity" evidence="4">
    <location>
        <begin position="331"/>
        <end position="353"/>
    </location>
</feature>
<dbReference type="OrthoDB" id="17948at2759"/>
<dbReference type="InterPro" id="IPR002738">
    <property type="entry name" value="RNase_P_p30"/>
</dbReference>
<evidence type="ECO:0000256" key="1">
    <source>
        <dbReference type="ARBA" id="ARBA00004123"/>
    </source>
</evidence>
<dbReference type="AlphaFoldDB" id="A0A2H3J4M5"/>
<organism evidence="5 6">
    <name type="scientific">Wolfiporia cocos (strain MD-104)</name>
    <name type="common">Brown rot fungus</name>
    <dbReference type="NCBI Taxonomy" id="742152"/>
    <lineage>
        <taxon>Eukaryota</taxon>
        <taxon>Fungi</taxon>
        <taxon>Dikarya</taxon>
        <taxon>Basidiomycota</taxon>
        <taxon>Agaricomycotina</taxon>
        <taxon>Agaricomycetes</taxon>
        <taxon>Polyporales</taxon>
        <taxon>Phaeolaceae</taxon>
        <taxon>Wolfiporia</taxon>
    </lineage>
</organism>
<feature type="region of interest" description="Disordered" evidence="4">
    <location>
        <begin position="16"/>
        <end position="36"/>
    </location>
</feature>
<comment type="subcellular location">
    <subcellularLocation>
        <location evidence="1">Nucleus</location>
    </subcellularLocation>
</comment>
<dbReference type="PANTHER" id="PTHR13031">
    <property type="entry name" value="RIBONUCLEASE P SUBUNIT P30"/>
    <property type="match status" value="1"/>
</dbReference>